<dbReference type="Pfam" id="PF26215">
    <property type="entry name" value="HTH_animal"/>
    <property type="match status" value="1"/>
</dbReference>
<dbReference type="Proteomes" id="UP000663864">
    <property type="component" value="Unassembled WGS sequence"/>
</dbReference>
<dbReference type="EMBL" id="CAJNOT010002937">
    <property type="protein sequence ID" value="CAF1353656.1"/>
    <property type="molecule type" value="Genomic_DNA"/>
</dbReference>
<dbReference type="PANTHER" id="PTHR21301">
    <property type="entry name" value="REVERSE TRANSCRIPTASE"/>
    <property type="match status" value="1"/>
</dbReference>
<gene>
    <name evidence="4" type="ORF">JXQ802_LOCUS43945</name>
    <name evidence="5" type="ORF">OTI717_LOCUS28878</name>
    <name evidence="2" type="ORF">RFH988_LOCUS26341</name>
    <name evidence="3" type="ORF">ZHD862_LOCUS30699</name>
</gene>
<dbReference type="Proteomes" id="UP000663823">
    <property type="component" value="Unassembled WGS sequence"/>
</dbReference>
<dbReference type="EMBL" id="CAJOAX010007034">
    <property type="protein sequence ID" value="CAF3998520.1"/>
    <property type="molecule type" value="Genomic_DNA"/>
</dbReference>
<dbReference type="InterPro" id="IPR058912">
    <property type="entry name" value="HTH_animal"/>
</dbReference>
<comment type="caution">
    <text evidence="3">The sequence shown here is derived from an EMBL/GenBank/DDBJ whole genome shotgun (WGS) entry which is preliminary data.</text>
</comment>
<dbReference type="Proteomes" id="UP000663870">
    <property type="component" value="Unassembled WGS sequence"/>
</dbReference>
<feature type="domain" description="Helix-turn-helix" evidence="1">
    <location>
        <begin position="44"/>
        <end position="88"/>
    </location>
</feature>
<keyword evidence="7" id="KW-1185">Reference proteome</keyword>
<evidence type="ECO:0000313" key="7">
    <source>
        <dbReference type="Proteomes" id="UP000663870"/>
    </source>
</evidence>
<evidence type="ECO:0000313" key="3">
    <source>
        <dbReference type="EMBL" id="CAF1353656.1"/>
    </source>
</evidence>
<evidence type="ECO:0000313" key="5">
    <source>
        <dbReference type="EMBL" id="CAF3998520.1"/>
    </source>
</evidence>
<evidence type="ECO:0000259" key="1">
    <source>
        <dbReference type="Pfam" id="PF26215"/>
    </source>
</evidence>
<reference evidence="3" key="1">
    <citation type="submission" date="2021-02" db="EMBL/GenBank/DDBJ databases">
        <authorList>
            <person name="Nowell W R."/>
        </authorList>
    </citation>
    <scope>NUCLEOTIDE SEQUENCE</scope>
</reference>
<dbReference type="EMBL" id="CAJNOL010003277">
    <property type="protein sequence ID" value="CAF1555398.1"/>
    <property type="molecule type" value="Genomic_DNA"/>
</dbReference>
<dbReference type="AlphaFoldDB" id="A0A815HKG1"/>
<dbReference type="Proteomes" id="UP000663882">
    <property type="component" value="Unassembled WGS sequence"/>
</dbReference>
<feature type="non-terminal residue" evidence="3">
    <location>
        <position position="1"/>
    </location>
</feature>
<dbReference type="EMBL" id="CAJNOO010002083">
    <property type="protein sequence ID" value="CAF1234401.1"/>
    <property type="molecule type" value="Genomic_DNA"/>
</dbReference>
<accession>A0A815HKG1</accession>
<evidence type="ECO:0000313" key="4">
    <source>
        <dbReference type="EMBL" id="CAF1555398.1"/>
    </source>
</evidence>
<dbReference type="PANTHER" id="PTHR21301:SF10">
    <property type="entry name" value="REVERSE TRANSCRIPTASE DOMAIN-CONTAINING PROTEIN"/>
    <property type="match status" value="1"/>
</dbReference>
<sequence>TSIKFTCEYEEDGQINFLDTTVTRNLNENKLDIRRIRKPIASDRFLNFHSSHHHSIKLNIIQNMTQRIINTTRNNEQQQIDLNKLKQIVNQPNLNELNNKQKPETKFTLSLPYVKGMEVLKRKLEQIGIKLYFGHPLKLKSLVTLNIKPQSKSIVYQMNCNCSAIYNGETKVGLTDRMKQYETKIKENNINSSSEIVKHHYMKNRQCSIDPNRAFIIDNEINYWKRRKKETIYSNPSTNMIQ</sequence>
<proteinExistence type="predicted"/>
<protein>
    <recommendedName>
        <fullName evidence="1">Helix-turn-helix domain-containing protein</fullName>
    </recommendedName>
</protein>
<evidence type="ECO:0000313" key="2">
    <source>
        <dbReference type="EMBL" id="CAF1234401.1"/>
    </source>
</evidence>
<organism evidence="3 6">
    <name type="scientific">Rotaria sordida</name>
    <dbReference type="NCBI Taxonomy" id="392033"/>
    <lineage>
        <taxon>Eukaryota</taxon>
        <taxon>Metazoa</taxon>
        <taxon>Spiralia</taxon>
        <taxon>Gnathifera</taxon>
        <taxon>Rotifera</taxon>
        <taxon>Eurotatoria</taxon>
        <taxon>Bdelloidea</taxon>
        <taxon>Philodinida</taxon>
        <taxon>Philodinidae</taxon>
        <taxon>Rotaria</taxon>
    </lineage>
</organism>
<dbReference type="OrthoDB" id="6767782at2759"/>
<evidence type="ECO:0000313" key="6">
    <source>
        <dbReference type="Proteomes" id="UP000663864"/>
    </source>
</evidence>
<name>A0A815HKG1_9BILA</name>